<protein>
    <submittedName>
        <fullName evidence="1">Uncharacterized protein</fullName>
    </submittedName>
</protein>
<name>A0A813L0L7_POLGL</name>
<dbReference type="Proteomes" id="UP000626109">
    <property type="component" value="Unassembled WGS sequence"/>
</dbReference>
<dbReference type="EMBL" id="CAJNNW010032343">
    <property type="protein sequence ID" value="CAE8712545.1"/>
    <property type="molecule type" value="Genomic_DNA"/>
</dbReference>
<accession>A0A813L0L7</accession>
<feature type="non-terminal residue" evidence="1">
    <location>
        <position position="1"/>
    </location>
</feature>
<proteinExistence type="predicted"/>
<sequence>WRRDAVNKQVYSLTNRQLGSSEPPEGQAAEVSFRAGCSGCKVPLWVRSEESESLVQLEACGCVLHSVCLADEAKRQHGVPLPSIHDDPSHLLTLLRRMLGIDTIVVHSITCPACSRASTSWRKLHEARGVLPADAPAVAVLAALSRGEALCLADLEATLAATAGGVTTDQETQEHLQRWREAAAKGEQSLRILLQRGGPKVGQQLSLLLSRCRFEDCDLRALRTATVQLCDPSEAAPDSEDAVAKLRAQAKTFADSL</sequence>
<comment type="caution">
    <text evidence="1">The sequence shown here is derived from an EMBL/GenBank/DDBJ whole genome shotgun (WGS) entry which is preliminary data.</text>
</comment>
<evidence type="ECO:0000313" key="1">
    <source>
        <dbReference type="EMBL" id="CAE8712545.1"/>
    </source>
</evidence>
<gene>
    <name evidence="1" type="ORF">PGLA2088_LOCUS37079</name>
</gene>
<reference evidence="1" key="1">
    <citation type="submission" date="2021-02" db="EMBL/GenBank/DDBJ databases">
        <authorList>
            <person name="Dougan E. K."/>
            <person name="Rhodes N."/>
            <person name="Thang M."/>
            <person name="Chan C."/>
        </authorList>
    </citation>
    <scope>NUCLEOTIDE SEQUENCE</scope>
</reference>
<dbReference type="AlphaFoldDB" id="A0A813L0L7"/>
<organism evidence="1 2">
    <name type="scientific">Polarella glacialis</name>
    <name type="common">Dinoflagellate</name>
    <dbReference type="NCBI Taxonomy" id="89957"/>
    <lineage>
        <taxon>Eukaryota</taxon>
        <taxon>Sar</taxon>
        <taxon>Alveolata</taxon>
        <taxon>Dinophyceae</taxon>
        <taxon>Suessiales</taxon>
        <taxon>Suessiaceae</taxon>
        <taxon>Polarella</taxon>
    </lineage>
</organism>
<evidence type="ECO:0000313" key="2">
    <source>
        <dbReference type="Proteomes" id="UP000626109"/>
    </source>
</evidence>